<gene>
    <name evidence="2" type="ORF">FPE_LOCUS30097</name>
</gene>
<dbReference type="Proteomes" id="UP000834106">
    <property type="component" value="Chromosome 19"/>
</dbReference>
<accession>A0AAD2E8E0</accession>
<keyword evidence="3" id="KW-1185">Reference proteome</keyword>
<organism evidence="2 3">
    <name type="scientific">Fraxinus pennsylvanica</name>
    <dbReference type="NCBI Taxonomy" id="56036"/>
    <lineage>
        <taxon>Eukaryota</taxon>
        <taxon>Viridiplantae</taxon>
        <taxon>Streptophyta</taxon>
        <taxon>Embryophyta</taxon>
        <taxon>Tracheophyta</taxon>
        <taxon>Spermatophyta</taxon>
        <taxon>Magnoliopsida</taxon>
        <taxon>eudicotyledons</taxon>
        <taxon>Gunneridae</taxon>
        <taxon>Pentapetalae</taxon>
        <taxon>asterids</taxon>
        <taxon>lamiids</taxon>
        <taxon>Lamiales</taxon>
        <taxon>Oleaceae</taxon>
        <taxon>Oleeae</taxon>
        <taxon>Fraxinus</taxon>
    </lineage>
</organism>
<feature type="region of interest" description="Disordered" evidence="1">
    <location>
        <begin position="157"/>
        <end position="179"/>
    </location>
</feature>
<evidence type="ECO:0000256" key="1">
    <source>
        <dbReference type="SAM" id="MobiDB-lite"/>
    </source>
</evidence>
<dbReference type="AlphaFoldDB" id="A0AAD2E8E0"/>
<evidence type="ECO:0000313" key="3">
    <source>
        <dbReference type="Proteomes" id="UP000834106"/>
    </source>
</evidence>
<proteinExistence type="predicted"/>
<reference evidence="2" key="1">
    <citation type="submission" date="2023-05" db="EMBL/GenBank/DDBJ databases">
        <authorList>
            <person name="Huff M."/>
        </authorList>
    </citation>
    <scope>NUCLEOTIDE SEQUENCE</scope>
</reference>
<name>A0AAD2E8E0_9LAMI</name>
<sequence length="203" mass="22055">MFTMEAEPVIVTLQIRESWTRRRYTLPPLKTHNFRHNYRNAEATSSKDEKDPEFYSPKLNGSESSIGTRSTSRRAFAAVEVGNFNGSTSNSLSTYSSLVTVSGSASPVRSMSLSVSPALSLSSRNSMFKSPDLIEIQMAPTLMQMTMALEPAPSSLVLRESMSSSPSSSSSPETMVSELAPSGGDRKFCSFTFVNWVLVGGLG</sequence>
<feature type="region of interest" description="Disordered" evidence="1">
    <location>
        <begin position="38"/>
        <end position="67"/>
    </location>
</feature>
<protein>
    <submittedName>
        <fullName evidence="2">Uncharacterized protein</fullName>
    </submittedName>
</protein>
<dbReference type="EMBL" id="OU503054">
    <property type="protein sequence ID" value="CAI9782667.1"/>
    <property type="molecule type" value="Genomic_DNA"/>
</dbReference>
<evidence type="ECO:0000313" key="2">
    <source>
        <dbReference type="EMBL" id="CAI9782667.1"/>
    </source>
</evidence>